<dbReference type="AlphaFoldDB" id="L1J7Y2"/>
<dbReference type="RefSeq" id="XP_005831165.1">
    <property type="nucleotide sequence ID" value="XM_005831108.1"/>
</dbReference>
<feature type="compositionally biased region" description="Basic and acidic residues" evidence="1">
    <location>
        <begin position="638"/>
        <end position="712"/>
    </location>
</feature>
<proteinExistence type="predicted"/>
<reference evidence="5" key="2">
    <citation type="submission" date="2012-11" db="EMBL/GenBank/DDBJ databases">
        <authorList>
            <person name="Kuo A."/>
            <person name="Curtis B.A."/>
            <person name="Tanifuji G."/>
            <person name="Burki F."/>
            <person name="Gruber A."/>
            <person name="Irimia M."/>
            <person name="Maruyama S."/>
            <person name="Arias M.C."/>
            <person name="Ball S.G."/>
            <person name="Gile G.H."/>
            <person name="Hirakawa Y."/>
            <person name="Hopkins J.F."/>
            <person name="Rensing S.A."/>
            <person name="Schmutz J."/>
            <person name="Symeonidi A."/>
            <person name="Elias M."/>
            <person name="Eveleigh R.J."/>
            <person name="Herman E.K."/>
            <person name="Klute M.J."/>
            <person name="Nakayama T."/>
            <person name="Obornik M."/>
            <person name="Reyes-Prieto A."/>
            <person name="Armbrust E.V."/>
            <person name="Aves S.J."/>
            <person name="Beiko R.G."/>
            <person name="Coutinho P."/>
            <person name="Dacks J.B."/>
            <person name="Durnford D.G."/>
            <person name="Fast N.M."/>
            <person name="Green B.R."/>
            <person name="Grisdale C."/>
            <person name="Hempe F."/>
            <person name="Henrissat B."/>
            <person name="Hoppner M.P."/>
            <person name="Ishida K.-I."/>
            <person name="Kim E."/>
            <person name="Koreny L."/>
            <person name="Kroth P.G."/>
            <person name="Liu Y."/>
            <person name="Malik S.-B."/>
            <person name="Maier U.G."/>
            <person name="McRose D."/>
            <person name="Mock T."/>
            <person name="Neilson J.A."/>
            <person name="Onodera N.T."/>
            <person name="Poole A.M."/>
            <person name="Pritham E.J."/>
            <person name="Richards T.A."/>
            <person name="Rocap G."/>
            <person name="Roy S.W."/>
            <person name="Sarai C."/>
            <person name="Schaack S."/>
            <person name="Shirato S."/>
            <person name="Slamovits C.H."/>
            <person name="Spencer D.F."/>
            <person name="Suzuki S."/>
            <person name="Worden A.Z."/>
            <person name="Zauner S."/>
            <person name="Barry K."/>
            <person name="Bell C."/>
            <person name="Bharti A.K."/>
            <person name="Crow J.A."/>
            <person name="Grimwood J."/>
            <person name="Kramer R."/>
            <person name="Lindquist E."/>
            <person name="Lucas S."/>
            <person name="Salamov A."/>
            <person name="McFadden G.I."/>
            <person name="Lane C.E."/>
            <person name="Keeling P.J."/>
            <person name="Gray M.W."/>
            <person name="Grigoriev I.V."/>
            <person name="Archibald J.M."/>
        </authorList>
    </citation>
    <scope>NUCLEOTIDE SEQUENCE</scope>
    <source>
        <strain evidence="5">CCMP2712</strain>
    </source>
</reference>
<evidence type="ECO:0000313" key="4">
    <source>
        <dbReference type="EnsemblProtists" id="EKX44185"/>
    </source>
</evidence>
<keyword evidence="5" id="KW-1185">Reference proteome</keyword>
<evidence type="ECO:0000313" key="5">
    <source>
        <dbReference type="Proteomes" id="UP000011087"/>
    </source>
</evidence>
<evidence type="ECO:0000256" key="1">
    <source>
        <dbReference type="SAM" id="MobiDB-lite"/>
    </source>
</evidence>
<name>L1J7Y2_GUITC</name>
<keyword evidence="2" id="KW-0732">Signal</keyword>
<evidence type="ECO:0008006" key="6">
    <source>
        <dbReference type="Google" id="ProtNLM"/>
    </source>
</evidence>
<feature type="compositionally biased region" description="Basic and acidic residues" evidence="1">
    <location>
        <begin position="752"/>
        <end position="767"/>
    </location>
</feature>
<dbReference type="GeneID" id="17300870"/>
<gene>
    <name evidence="3" type="ORF">GUITHDRAFT_140016</name>
</gene>
<evidence type="ECO:0000313" key="3">
    <source>
        <dbReference type="EMBL" id="EKX44185.1"/>
    </source>
</evidence>
<organism evidence="3">
    <name type="scientific">Guillardia theta (strain CCMP2712)</name>
    <name type="common">Cryptophyte</name>
    <dbReference type="NCBI Taxonomy" id="905079"/>
    <lineage>
        <taxon>Eukaryota</taxon>
        <taxon>Cryptophyceae</taxon>
        <taxon>Pyrenomonadales</taxon>
        <taxon>Geminigeraceae</taxon>
        <taxon>Guillardia</taxon>
    </lineage>
</organism>
<dbReference type="EnsemblProtists" id="EKX44185">
    <property type="protein sequence ID" value="EKX44185"/>
    <property type="gene ID" value="GUITHDRAFT_140016"/>
</dbReference>
<dbReference type="HOGENOM" id="CLU_364282_0_0_1"/>
<feature type="region of interest" description="Disordered" evidence="1">
    <location>
        <begin position="561"/>
        <end position="767"/>
    </location>
</feature>
<dbReference type="PaxDb" id="55529-EKX44185"/>
<feature type="signal peptide" evidence="2">
    <location>
        <begin position="1"/>
        <end position="27"/>
    </location>
</feature>
<reference evidence="4" key="3">
    <citation type="submission" date="2015-06" db="UniProtKB">
        <authorList>
            <consortium name="EnsemblProtists"/>
        </authorList>
    </citation>
    <scope>IDENTIFICATION</scope>
</reference>
<protein>
    <recommendedName>
        <fullName evidence="6">Apple domain-containing protein</fullName>
    </recommendedName>
</protein>
<dbReference type="EMBL" id="JH993006">
    <property type="protein sequence ID" value="EKX44185.1"/>
    <property type="molecule type" value="Genomic_DNA"/>
</dbReference>
<feature type="chain" id="PRO_5008771004" description="Apple domain-containing protein" evidence="2">
    <location>
        <begin position="28"/>
        <end position="767"/>
    </location>
</feature>
<dbReference type="KEGG" id="gtt:GUITHDRAFT_140016"/>
<evidence type="ECO:0000256" key="2">
    <source>
        <dbReference type="SAM" id="SignalP"/>
    </source>
</evidence>
<feature type="compositionally biased region" description="Basic and acidic residues" evidence="1">
    <location>
        <begin position="571"/>
        <end position="626"/>
    </location>
</feature>
<reference evidence="3 5" key="1">
    <citation type="journal article" date="2012" name="Nature">
        <title>Algal genomes reveal evolutionary mosaicism and the fate of nucleomorphs.</title>
        <authorList>
            <consortium name="DOE Joint Genome Institute"/>
            <person name="Curtis B.A."/>
            <person name="Tanifuji G."/>
            <person name="Burki F."/>
            <person name="Gruber A."/>
            <person name="Irimia M."/>
            <person name="Maruyama S."/>
            <person name="Arias M.C."/>
            <person name="Ball S.G."/>
            <person name="Gile G.H."/>
            <person name="Hirakawa Y."/>
            <person name="Hopkins J.F."/>
            <person name="Kuo A."/>
            <person name="Rensing S.A."/>
            <person name="Schmutz J."/>
            <person name="Symeonidi A."/>
            <person name="Elias M."/>
            <person name="Eveleigh R.J."/>
            <person name="Herman E.K."/>
            <person name="Klute M.J."/>
            <person name="Nakayama T."/>
            <person name="Obornik M."/>
            <person name="Reyes-Prieto A."/>
            <person name="Armbrust E.V."/>
            <person name="Aves S.J."/>
            <person name="Beiko R.G."/>
            <person name="Coutinho P."/>
            <person name="Dacks J.B."/>
            <person name="Durnford D.G."/>
            <person name="Fast N.M."/>
            <person name="Green B.R."/>
            <person name="Grisdale C.J."/>
            <person name="Hempel F."/>
            <person name="Henrissat B."/>
            <person name="Hoppner M.P."/>
            <person name="Ishida K."/>
            <person name="Kim E."/>
            <person name="Koreny L."/>
            <person name="Kroth P.G."/>
            <person name="Liu Y."/>
            <person name="Malik S.B."/>
            <person name="Maier U.G."/>
            <person name="McRose D."/>
            <person name="Mock T."/>
            <person name="Neilson J.A."/>
            <person name="Onodera N.T."/>
            <person name="Poole A.M."/>
            <person name="Pritham E.J."/>
            <person name="Richards T.A."/>
            <person name="Rocap G."/>
            <person name="Roy S.W."/>
            <person name="Sarai C."/>
            <person name="Schaack S."/>
            <person name="Shirato S."/>
            <person name="Slamovits C.H."/>
            <person name="Spencer D.F."/>
            <person name="Suzuki S."/>
            <person name="Worden A.Z."/>
            <person name="Zauner S."/>
            <person name="Barry K."/>
            <person name="Bell C."/>
            <person name="Bharti A.K."/>
            <person name="Crow J.A."/>
            <person name="Grimwood J."/>
            <person name="Kramer R."/>
            <person name="Lindquist E."/>
            <person name="Lucas S."/>
            <person name="Salamov A."/>
            <person name="McFadden G.I."/>
            <person name="Lane C.E."/>
            <person name="Keeling P.J."/>
            <person name="Gray M.W."/>
            <person name="Grigoriev I.V."/>
            <person name="Archibald J.M."/>
        </authorList>
    </citation>
    <scope>NUCLEOTIDE SEQUENCE</scope>
    <source>
        <strain evidence="3 5">CCMP2712</strain>
    </source>
</reference>
<dbReference type="Proteomes" id="UP000011087">
    <property type="component" value="Unassembled WGS sequence"/>
</dbReference>
<accession>L1J7Y2</accession>
<sequence length="767" mass="86086">MRRGQPLLLLLLLQLLLLLLLLPAALSAKYGEICYSPEDCNTKEAPICQFVFADKTYMYNKANSQWNKPAEDTKPRLVGLCVECISDCDCALDKYCGVDENHPVVMPSNLTSQNTGSGLTNKIKLLLEAYVRHFSKLPLRSKCKKYELPTTCSSNKPPGAYAESVLTHVLIEDERQSTSNIEYSTFFQTRVPWGTPKRAESKRGESFCGKVNSWAPAFFPVIDLNPAGSKPMQLAIKWNHQSDTVSTKGYYNTPATCTPFVILLDPKKTVCTSCEYKQDCLERTDDFCCASASSYSPTTRTCYMYRDCEDACQPHQPSVSGWIYSYMCESMSMTAEQSIFCACYQTCLTCVTNHGGCAASNGICAPCPQYGGNPTGSSATCRSMSVTSSTTYYSYQSQRQPLDFQSIRYMQCLVDAARNSCTTDGPCPDSLYEIHISGECSQGDFHFDNGYFMFSFESPAIDFEGDCRNGECRICRQVSSAVIIVLALGAALGLLLSKIRWSCKPAALWPKWKLPAWRPFRTWKVAGKPEEVNASQRQGAAASRDKVEHWGWRAVIPGQVGPAARGSRLNIADEHSSSVDPTSRRERTENGRAERGRMWREEEKETRRREGEDDGDKRRRSSREPRSSSTAQSLERTQSIRDEKEQDHKRRQHAHGDERAASPRPEYPGRRTSSHEVEQTNSDRRASRKERSQDSESQVDRRGPVQSRREGAPKSSRHSRRHASSTSSETDTSVEHVQLPDSPAPAQLLQRSDPRPRDRDSQRGARH</sequence>